<feature type="binding site" evidence="5">
    <location>
        <begin position="249"/>
        <end position="254"/>
    </location>
    <ligand>
        <name>UDP</name>
        <dbReference type="ChEBI" id="CHEBI:58223"/>
    </ligand>
</feature>
<comment type="similarity">
    <text evidence="5">Belongs to the Gtf3 glucosyltransferase family.</text>
</comment>
<dbReference type="Pfam" id="PF26337">
    <property type="entry name" value="Gtf3_C"/>
    <property type="match status" value="1"/>
</dbReference>
<proteinExistence type="inferred from homology"/>
<name>A0A089QFZ3_9LACO</name>
<dbReference type="SUPFAM" id="SSF53756">
    <property type="entry name" value="UDP-Glycosyltransferase/glycogen phosphorylase"/>
    <property type="match status" value="1"/>
</dbReference>
<evidence type="ECO:0000313" key="12">
    <source>
        <dbReference type="Proteomes" id="UP000218139"/>
    </source>
</evidence>
<comment type="subunit">
    <text evidence="5">Homotetramer; a dimer of dimers.</text>
</comment>
<dbReference type="Proteomes" id="UP000218139">
    <property type="component" value="Unassembled WGS sequence"/>
</dbReference>
<feature type="domain" description="Glucosyltransferase 3-like N-terminal" evidence="6">
    <location>
        <begin position="5"/>
        <end position="153"/>
    </location>
</feature>
<sequence length="332" mass="37848">MKNRTHITSLYGIGGIAGVAQKRVVEAAKQLGINELAIFTYDDLTDSPSELTKRIDGILAGMEMGDNVIFQSPVWISSKFEKRFIDKVKLYQGKVIIFINDVPPMMFVSNEVLMPNFIEVYNKADLLIVSSENMKEYLVDKGVTVKKIIIQNLWDIPVEFEKSSETKYLSKISFAGSDKKFGISEKLKSSDIKVEIYDNRPDSKEIPDNIHYSGYVDEISLLSRLHEGGFGLIWSEDEHIKNYMHYCNSYKMSTYLRAGIPIVAHKSISCANLIEKNNWGILVDTLEEAVEVINNMSEEEYQKYIDSVSKVSFLLGNNWFTKKLLVDSIYKL</sequence>
<evidence type="ECO:0000256" key="5">
    <source>
        <dbReference type="HAMAP-Rule" id="MF_00841"/>
    </source>
</evidence>
<dbReference type="AlphaFoldDB" id="A0A089QFZ3"/>
<evidence type="ECO:0000256" key="3">
    <source>
        <dbReference type="ARBA" id="ARBA00022679"/>
    </source>
</evidence>
<evidence type="ECO:0000313" key="8">
    <source>
        <dbReference type="EMBL" id="AIR09841.1"/>
    </source>
</evidence>
<evidence type="ECO:0000313" key="10">
    <source>
        <dbReference type="EMBL" id="WII28637.1"/>
    </source>
</evidence>
<evidence type="ECO:0000256" key="4">
    <source>
        <dbReference type="ARBA" id="ARBA00022741"/>
    </source>
</evidence>
<dbReference type="KEGG" id="lsj:LSJ_0071"/>
<evidence type="ECO:0000313" key="11">
    <source>
        <dbReference type="Proteomes" id="UP000029488"/>
    </source>
</evidence>
<dbReference type="GO" id="GO:0035251">
    <property type="term" value="F:UDP-glucosyltransferase activity"/>
    <property type="evidence" value="ECO:0007669"/>
    <property type="project" value="InterPro"/>
</dbReference>
<evidence type="ECO:0000256" key="1">
    <source>
        <dbReference type="ARBA" id="ARBA00004922"/>
    </source>
</evidence>
<feature type="binding site" evidence="5">
    <location>
        <position position="180"/>
    </location>
    <ligand>
        <name>UDP</name>
        <dbReference type="ChEBI" id="CHEBI:58223"/>
    </ligand>
</feature>
<dbReference type="Pfam" id="PF26334">
    <property type="entry name" value="Gtf3_N"/>
    <property type="match status" value="1"/>
</dbReference>
<dbReference type="EMBL" id="CP007646">
    <property type="protein sequence ID" value="AIR09841.1"/>
    <property type="molecule type" value="Genomic_DNA"/>
</dbReference>
<dbReference type="EMBL" id="LXZO01000093">
    <property type="protein sequence ID" value="PAY46228.1"/>
    <property type="molecule type" value="Genomic_DNA"/>
</dbReference>
<comment type="caution">
    <text evidence="5">Lacks conserved residue(s) required for the propagation of feature annotation.</text>
</comment>
<accession>A0A089QFZ3</accession>
<evidence type="ECO:0000259" key="6">
    <source>
        <dbReference type="Pfam" id="PF26334"/>
    </source>
</evidence>
<dbReference type="InterPro" id="IPR058592">
    <property type="entry name" value="Gtf3_C"/>
</dbReference>
<dbReference type="PIRSF" id="PIRSF007023">
    <property type="entry name" value="UDP-Galf_transf"/>
    <property type="match status" value="1"/>
</dbReference>
<dbReference type="Proteomes" id="UP000029488">
    <property type="component" value="Chromosome"/>
</dbReference>
<comment type="domain">
    <text evidence="5">Dimerizes via the C-terminus; dimerization is required for tetramer formation. Binds protein substrate via an exposed loop in the N-terminus.</text>
</comment>
<comment type="pathway">
    <text evidence="1 5">Protein modification; protein glycosylation.</text>
</comment>
<keyword evidence="2 5" id="KW-0328">Glycosyltransferase</keyword>
<reference evidence="9 12" key="2">
    <citation type="submission" date="2016-05" db="EMBL/GenBank/DDBJ databases">
        <authorList>
            <person name="Lee J.-Y."/>
            <person name="Kim E.B."/>
            <person name="Choi Y.-J."/>
        </authorList>
    </citation>
    <scope>NUCLEOTIDE SEQUENCE [LARGE SCALE GENOMIC DNA]</scope>
    <source>
        <strain evidence="9 12">KLA006</strain>
    </source>
</reference>
<dbReference type="GO" id="GO:0000166">
    <property type="term" value="F:nucleotide binding"/>
    <property type="evidence" value="ECO:0007669"/>
    <property type="project" value="UniProtKB-KW"/>
</dbReference>
<dbReference type="InterPro" id="IPR058591">
    <property type="entry name" value="Gtf3_N"/>
</dbReference>
<dbReference type="InterPro" id="IPR043676">
    <property type="entry name" value="Gtf3"/>
</dbReference>
<keyword evidence="4 5" id="KW-0547">Nucleotide-binding</keyword>
<evidence type="ECO:0000259" key="7">
    <source>
        <dbReference type="Pfam" id="PF26337"/>
    </source>
</evidence>
<dbReference type="EMBL" id="CP123971">
    <property type="protein sequence ID" value="WII28637.1"/>
    <property type="molecule type" value="Genomic_DNA"/>
</dbReference>
<reference evidence="8 11" key="1">
    <citation type="journal article" date="2014" name="BMC Genomics">
        <title>Unusual genome complexity in Lactobacillus salivarius JCM1046.</title>
        <authorList>
            <person name="Raftis E.J."/>
            <person name="Forde B.M."/>
            <person name="Claesson M.J."/>
            <person name="O'Toole P.W."/>
        </authorList>
    </citation>
    <scope>NUCLEOTIDE SEQUENCE [LARGE SCALE GENOMIC DNA]</scope>
    <source>
        <strain evidence="8 11">JCM1046</strain>
    </source>
</reference>
<dbReference type="Gene3D" id="3.40.50.2000">
    <property type="entry name" value="Glycogen Phosphorylase B"/>
    <property type="match status" value="2"/>
</dbReference>
<dbReference type="UniPathway" id="UPA00378"/>
<gene>
    <name evidence="5" type="primary">gtf3</name>
    <name evidence="9" type="ORF">A8C52_08145</name>
    <name evidence="8" type="ORF">LSJ_0071</name>
    <name evidence="10" type="ORF">QFE45_00350</name>
</gene>
<dbReference type="Proteomes" id="UP001231316">
    <property type="component" value="Chromosome"/>
</dbReference>
<dbReference type="RefSeq" id="WP_034982090.1">
    <property type="nucleotide sequence ID" value="NZ_CP007646.1"/>
</dbReference>
<reference evidence="10" key="3">
    <citation type="submission" date="2023-04" db="EMBL/GenBank/DDBJ databases">
        <title>Four porcine-derived lactic acid bacteria strains analyses and their evaluation as potential probiotics based on genomics.</title>
        <authorList>
            <person name="Niu D."/>
        </authorList>
    </citation>
    <scope>NUCLEOTIDE SEQUENCE</scope>
    <source>
        <strain evidence="10">ZSA5</strain>
    </source>
</reference>
<organism evidence="8 11">
    <name type="scientific">Ligilactobacillus salivarius</name>
    <dbReference type="NCBI Taxonomy" id="1624"/>
    <lineage>
        <taxon>Bacteria</taxon>
        <taxon>Bacillati</taxon>
        <taxon>Bacillota</taxon>
        <taxon>Bacilli</taxon>
        <taxon>Lactobacillales</taxon>
        <taxon>Lactobacillaceae</taxon>
        <taxon>Ligilactobacillus</taxon>
    </lineage>
</organism>
<evidence type="ECO:0000313" key="9">
    <source>
        <dbReference type="EMBL" id="PAY46228.1"/>
    </source>
</evidence>
<comment type="function">
    <text evidence="5">Required for polymorphic O-glycosylation of the serine-rich repeat protein in this bacteria. Catalyzes the second step in glycosylation by transferring a sugar from a UDP-activated sugar to the terminal GlcNAc moiety of the 3-O-(N-acetyl-alpha-D-glucosaminyl)-L-seryl-[protein] resulting from the first glycosylation step.</text>
</comment>
<dbReference type="EC" id="2.4.1.-" evidence="5"/>
<dbReference type="HAMAP" id="MF_00841">
    <property type="entry name" value="Gtf3"/>
    <property type="match status" value="1"/>
</dbReference>
<feature type="domain" description="Glucosyltransferase 3-like C-terminal" evidence="7">
    <location>
        <begin position="172"/>
        <end position="327"/>
    </location>
</feature>
<keyword evidence="3 5" id="KW-0808">Transferase</keyword>
<protein>
    <recommendedName>
        <fullName evidence="5">Glucosyltransferase 3</fullName>
        <ecNumber evidence="5">2.4.1.-</ecNumber>
    </recommendedName>
</protein>
<evidence type="ECO:0000256" key="2">
    <source>
        <dbReference type="ARBA" id="ARBA00022676"/>
    </source>
</evidence>